<comment type="catalytic activity">
    <reaction evidence="4">
        <text>shikimate + NADP(+) = 3-dehydroshikimate + NADPH + H(+)</text>
        <dbReference type="Rhea" id="RHEA:17737"/>
        <dbReference type="ChEBI" id="CHEBI:15378"/>
        <dbReference type="ChEBI" id="CHEBI:16630"/>
        <dbReference type="ChEBI" id="CHEBI:36208"/>
        <dbReference type="ChEBI" id="CHEBI:57783"/>
        <dbReference type="ChEBI" id="CHEBI:58349"/>
        <dbReference type="EC" id="1.1.1.25"/>
    </reaction>
</comment>
<dbReference type="InterPro" id="IPR013708">
    <property type="entry name" value="Shikimate_DH-bd_N"/>
</dbReference>
<dbReference type="AlphaFoldDB" id="A0A7W6BET6"/>
<feature type="binding site" evidence="4">
    <location>
        <position position="122"/>
    </location>
    <ligand>
        <name>shikimate</name>
        <dbReference type="ChEBI" id="CHEBI:36208"/>
    </ligand>
</feature>
<dbReference type="HAMAP" id="MF_00222">
    <property type="entry name" value="Shikimate_DH_AroE"/>
    <property type="match status" value="1"/>
</dbReference>
<proteinExistence type="inferred from homology"/>
<feature type="binding site" evidence="4">
    <location>
        <begin position="146"/>
        <end position="150"/>
    </location>
    <ligand>
        <name>NADP(+)</name>
        <dbReference type="ChEBI" id="CHEBI:58349"/>
    </ligand>
</feature>
<accession>A0A7W6BET6</accession>
<comment type="similarity">
    <text evidence="4">Belongs to the shikimate dehydrogenase family.</text>
</comment>
<dbReference type="Pfam" id="PF08501">
    <property type="entry name" value="Shikimate_dh_N"/>
    <property type="match status" value="1"/>
</dbReference>
<feature type="binding site" evidence="4">
    <location>
        <begin position="30"/>
        <end position="32"/>
    </location>
    <ligand>
        <name>shikimate</name>
        <dbReference type="ChEBI" id="CHEBI:36208"/>
    </ligand>
</feature>
<dbReference type="SUPFAM" id="SSF51735">
    <property type="entry name" value="NAD(P)-binding Rossmann-fold domains"/>
    <property type="match status" value="1"/>
</dbReference>
<evidence type="ECO:0000313" key="6">
    <source>
        <dbReference type="EMBL" id="MBB3925621.1"/>
    </source>
</evidence>
<dbReference type="PANTHER" id="PTHR21089">
    <property type="entry name" value="SHIKIMATE DEHYDROGENASE"/>
    <property type="match status" value="1"/>
</dbReference>
<dbReference type="EMBL" id="JACIDT010000003">
    <property type="protein sequence ID" value="MBB3925621.1"/>
    <property type="molecule type" value="Genomic_DNA"/>
</dbReference>
<keyword evidence="3 4" id="KW-0057">Aromatic amino acid biosynthesis</keyword>
<dbReference type="SUPFAM" id="SSF53223">
    <property type="entry name" value="Aminoacid dehydrogenase-like, N-terminal domain"/>
    <property type="match status" value="1"/>
</dbReference>
<evidence type="ECO:0000256" key="3">
    <source>
        <dbReference type="ARBA" id="ARBA00023141"/>
    </source>
</evidence>
<dbReference type="GO" id="GO:0050661">
    <property type="term" value="F:NADP binding"/>
    <property type="evidence" value="ECO:0007669"/>
    <property type="project" value="TreeGrafter"/>
</dbReference>
<dbReference type="GO" id="GO:0008652">
    <property type="term" value="P:amino acid biosynthetic process"/>
    <property type="evidence" value="ECO:0007669"/>
    <property type="project" value="UniProtKB-KW"/>
</dbReference>
<dbReference type="RefSeq" id="WP_188071149.1">
    <property type="nucleotide sequence ID" value="NZ_BSPS01000063.1"/>
</dbReference>
<dbReference type="GO" id="GO:0009073">
    <property type="term" value="P:aromatic amino acid family biosynthetic process"/>
    <property type="evidence" value="ECO:0007669"/>
    <property type="project" value="UniProtKB-KW"/>
</dbReference>
<evidence type="ECO:0000259" key="5">
    <source>
        <dbReference type="Pfam" id="PF08501"/>
    </source>
</evidence>
<dbReference type="GO" id="GO:0004764">
    <property type="term" value="F:shikimate 3-dehydrogenase (NADP+) activity"/>
    <property type="evidence" value="ECO:0007669"/>
    <property type="project" value="UniProtKB-UniRule"/>
</dbReference>
<comment type="function">
    <text evidence="4">Involved in the biosynthesis of the chorismate, which leads to the biosynthesis of aromatic amino acids. Catalyzes the reversible NADPH linked reduction of 3-dehydroshikimate (DHSA) to yield shikimate (SA).</text>
</comment>
<feature type="active site" description="Proton acceptor" evidence="4">
    <location>
        <position position="86"/>
    </location>
</feature>
<dbReference type="InterPro" id="IPR036291">
    <property type="entry name" value="NAD(P)-bd_dom_sf"/>
</dbReference>
<feature type="binding site" evidence="4">
    <location>
        <position position="107"/>
    </location>
    <ligand>
        <name>shikimate</name>
        <dbReference type="ChEBI" id="CHEBI:36208"/>
    </ligand>
</feature>
<dbReference type="UniPathway" id="UPA00053">
    <property type="reaction ID" value="UER00087"/>
</dbReference>
<feature type="binding site" evidence="4">
    <location>
        <position position="240"/>
    </location>
    <ligand>
        <name>NADP(+)</name>
        <dbReference type="ChEBI" id="CHEBI:58349"/>
    </ligand>
</feature>
<feature type="binding site" evidence="4">
    <location>
        <position position="98"/>
    </location>
    <ligand>
        <name>NADP(+)</name>
        <dbReference type="ChEBI" id="CHEBI:58349"/>
    </ligand>
</feature>
<feature type="binding site" evidence="4">
    <location>
        <position position="82"/>
    </location>
    <ligand>
        <name>shikimate</name>
        <dbReference type="ChEBI" id="CHEBI:36208"/>
    </ligand>
</feature>
<comment type="pathway">
    <text evidence="1 4">Metabolic intermediate biosynthesis; chorismate biosynthesis; chorismate from D-erythrose 4-phosphate and phosphoenolpyruvate: step 4/7.</text>
</comment>
<name>A0A7W6BET6_9SPHN</name>
<evidence type="ECO:0000256" key="1">
    <source>
        <dbReference type="ARBA" id="ARBA00004871"/>
    </source>
</evidence>
<dbReference type="NCBIfam" id="NF009201">
    <property type="entry name" value="PRK12549.1"/>
    <property type="match status" value="1"/>
</dbReference>
<evidence type="ECO:0000256" key="4">
    <source>
        <dbReference type="HAMAP-Rule" id="MF_00222"/>
    </source>
</evidence>
<dbReference type="EC" id="1.1.1.25" evidence="4"/>
<evidence type="ECO:0000313" key="7">
    <source>
        <dbReference type="Proteomes" id="UP000571950"/>
    </source>
</evidence>
<dbReference type="Gene3D" id="3.40.50.720">
    <property type="entry name" value="NAD(P)-binding Rossmann-like Domain"/>
    <property type="match status" value="1"/>
</dbReference>
<gene>
    <name evidence="4" type="primary">aroE</name>
    <name evidence="6" type="ORF">GGR43_001334</name>
</gene>
<dbReference type="InterPro" id="IPR022893">
    <property type="entry name" value="Shikimate_DH_fam"/>
</dbReference>
<comment type="caution">
    <text evidence="4">Lacks conserved residue(s) required for the propagation of feature annotation.</text>
</comment>
<keyword evidence="4" id="KW-0028">Amino-acid biosynthesis</keyword>
<dbReference type="InterPro" id="IPR046346">
    <property type="entry name" value="Aminoacid_DH-like_N_sf"/>
</dbReference>
<feature type="domain" description="Shikimate dehydrogenase substrate binding N-terminal" evidence="5">
    <location>
        <begin position="22"/>
        <end position="109"/>
    </location>
</feature>
<organism evidence="6 7">
    <name type="scientific">Sphingobium jiangsuense</name>
    <dbReference type="NCBI Taxonomy" id="870476"/>
    <lineage>
        <taxon>Bacteria</taxon>
        <taxon>Pseudomonadati</taxon>
        <taxon>Pseudomonadota</taxon>
        <taxon>Alphaproteobacteria</taxon>
        <taxon>Sphingomonadales</taxon>
        <taxon>Sphingomonadaceae</taxon>
        <taxon>Sphingobium</taxon>
    </lineage>
</organism>
<reference evidence="6 7" key="1">
    <citation type="submission" date="2020-08" db="EMBL/GenBank/DDBJ databases">
        <title>Genomic Encyclopedia of Type Strains, Phase IV (KMG-IV): sequencing the most valuable type-strain genomes for metagenomic binning, comparative biology and taxonomic classification.</title>
        <authorList>
            <person name="Goeker M."/>
        </authorList>
    </citation>
    <scope>NUCLEOTIDE SEQUENCE [LARGE SCALE GENOMIC DNA]</scope>
    <source>
        <strain evidence="6 7">DSM 26189</strain>
    </source>
</reference>
<keyword evidence="4" id="KW-0521">NADP</keyword>
<dbReference type="Proteomes" id="UP000571950">
    <property type="component" value="Unassembled WGS sequence"/>
</dbReference>
<feature type="binding site" evidence="4">
    <location>
        <position position="242"/>
    </location>
    <ligand>
        <name>shikimate</name>
        <dbReference type="ChEBI" id="CHEBI:36208"/>
    </ligand>
</feature>
<comment type="caution">
    <text evidence="6">The sequence shown here is derived from an EMBL/GenBank/DDBJ whole genome shotgun (WGS) entry which is preliminary data.</text>
</comment>
<keyword evidence="2 4" id="KW-0560">Oxidoreductase</keyword>
<dbReference type="Gene3D" id="3.40.50.10860">
    <property type="entry name" value="Leucine Dehydrogenase, chain A, domain 1"/>
    <property type="match status" value="1"/>
</dbReference>
<dbReference type="GO" id="GO:0019632">
    <property type="term" value="P:shikimate metabolic process"/>
    <property type="evidence" value="ECO:0007669"/>
    <property type="project" value="TreeGrafter"/>
</dbReference>
<dbReference type="NCBIfam" id="NF001319">
    <property type="entry name" value="PRK00258.3-3"/>
    <property type="match status" value="1"/>
</dbReference>
<feature type="binding site" evidence="4">
    <location>
        <position position="263"/>
    </location>
    <ligand>
        <name>NADP(+)</name>
        <dbReference type="ChEBI" id="CHEBI:58349"/>
    </ligand>
</feature>
<sequence>MSSESLQTPPDDKSGAPILCGLIGMDIQSSRSPAMHMGEADRQGLRLVYCLYDLSLHKDRDSALPGMLDAVEACGFSGVNITHPFKQKVIPLLDELSEEATAIGAVNTVLFRDGRRIGHNTDWSGFAESLSRQLPDADLMHVVQIGAGGAGAATAMAMLRLGCRELVIADKNEAMARALVERLGVNAPAGVEVRLAGADRAAEIARAGGLINATPLGMEGHPGMPVEAAWLRPGLWVADVVYFPLETELLKSARALGCATAHGGEMAIFQAARAFDLFTGRQADRMRMVENF</sequence>
<dbReference type="GO" id="GO:0009423">
    <property type="term" value="P:chorismate biosynthetic process"/>
    <property type="evidence" value="ECO:0007669"/>
    <property type="project" value="UniProtKB-UniRule"/>
</dbReference>
<keyword evidence="7" id="KW-1185">Reference proteome</keyword>
<feature type="binding site" evidence="4">
    <location>
        <position position="270"/>
    </location>
    <ligand>
        <name>shikimate</name>
        <dbReference type="ChEBI" id="CHEBI:36208"/>
    </ligand>
</feature>
<dbReference type="CDD" id="cd01065">
    <property type="entry name" value="NAD_bind_Shikimate_DH"/>
    <property type="match status" value="1"/>
</dbReference>
<evidence type="ECO:0000256" key="2">
    <source>
        <dbReference type="ARBA" id="ARBA00023002"/>
    </source>
</evidence>
<protein>
    <recommendedName>
        <fullName evidence="4">Shikimate dehydrogenase (NADP(+))</fullName>
        <shortName evidence="4">SDH</shortName>
        <ecNumber evidence="4">1.1.1.25</ecNumber>
    </recommendedName>
</protein>
<dbReference type="PANTHER" id="PTHR21089:SF1">
    <property type="entry name" value="BIFUNCTIONAL 3-DEHYDROQUINATE DEHYDRATASE_SHIKIMATE DEHYDROGENASE, CHLOROPLASTIC"/>
    <property type="match status" value="1"/>
</dbReference>
<comment type="subunit">
    <text evidence="4">Homodimer.</text>
</comment>
<dbReference type="GO" id="GO:0005829">
    <property type="term" value="C:cytosol"/>
    <property type="evidence" value="ECO:0007669"/>
    <property type="project" value="TreeGrafter"/>
</dbReference>